<dbReference type="KEGG" id="afx:JZ786_23770"/>
<dbReference type="AlphaFoldDB" id="A0A9X7VYF2"/>
<name>A0A9X7VYF2_9BACL</name>
<feature type="compositionally biased region" description="Low complexity" evidence="1">
    <location>
        <begin position="45"/>
        <end position="65"/>
    </location>
</feature>
<accession>A0A9X7VYF2</accession>
<proteinExistence type="predicted"/>
<dbReference type="Proteomes" id="UP000663505">
    <property type="component" value="Chromosome"/>
</dbReference>
<dbReference type="Gene3D" id="2.130.10.10">
    <property type="entry name" value="YVTN repeat-like/Quinoprotein amine dehydrogenase"/>
    <property type="match status" value="2"/>
</dbReference>
<organism evidence="3 4">
    <name type="scientific">Alicyclobacillus mengziensis</name>
    <dbReference type="NCBI Taxonomy" id="2931921"/>
    <lineage>
        <taxon>Bacteria</taxon>
        <taxon>Bacillati</taxon>
        <taxon>Bacillota</taxon>
        <taxon>Bacilli</taxon>
        <taxon>Bacillales</taxon>
        <taxon>Alicyclobacillaceae</taxon>
        <taxon>Alicyclobacillus</taxon>
    </lineage>
</organism>
<keyword evidence="4" id="KW-1185">Reference proteome</keyword>
<dbReference type="PROSITE" id="PS51257">
    <property type="entry name" value="PROKAR_LIPOPROTEIN"/>
    <property type="match status" value="1"/>
</dbReference>
<evidence type="ECO:0000313" key="4">
    <source>
        <dbReference type="Proteomes" id="UP000663505"/>
    </source>
</evidence>
<reference evidence="3 4" key="1">
    <citation type="submission" date="2021-02" db="EMBL/GenBank/DDBJ databases">
        <title>Alicyclobacillus curvatus sp. nov. and Alicyclobacillus mengziensis sp. nov., two acidophilic bacteria isolated from acid mine drainage.</title>
        <authorList>
            <person name="Huang Y."/>
        </authorList>
    </citation>
    <scope>NUCLEOTIDE SEQUENCE [LARGE SCALE GENOMIC DNA]</scope>
    <source>
        <strain evidence="3 4">S30H14</strain>
    </source>
</reference>
<feature type="region of interest" description="Disordered" evidence="1">
    <location>
        <begin position="252"/>
        <end position="277"/>
    </location>
</feature>
<protein>
    <recommendedName>
        <fullName evidence="5">Photosynthesis system II assembly factor Ycf48/Hcf136-like domain-containing protein</fullName>
    </recommendedName>
</protein>
<evidence type="ECO:0008006" key="5">
    <source>
        <dbReference type="Google" id="ProtNLM"/>
    </source>
</evidence>
<feature type="signal peptide" evidence="2">
    <location>
        <begin position="1"/>
        <end position="22"/>
    </location>
</feature>
<gene>
    <name evidence="3" type="ORF">JZ786_23770</name>
</gene>
<feature type="region of interest" description="Disordered" evidence="1">
    <location>
        <begin position="29"/>
        <end position="84"/>
    </location>
</feature>
<dbReference type="RefSeq" id="WP_206656720.1">
    <property type="nucleotide sequence ID" value="NZ_CP071182.1"/>
</dbReference>
<evidence type="ECO:0000313" key="3">
    <source>
        <dbReference type="EMBL" id="QSO47368.1"/>
    </source>
</evidence>
<dbReference type="SUPFAM" id="SSF50939">
    <property type="entry name" value="Sialidases"/>
    <property type="match status" value="2"/>
</dbReference>
<dbReference type="InterPro" id="IPR036278">
    <property type="entry name" value="Sialidase_sf"/>
</dbReference>
<keyword evidence="2" id="KW-0732">Signal</keyword>
<feature type="chain" id="PRO_5040925613" description="Photosynthesis system II assembly factor Ycf48/Hcf136-like domain-containing protein" evidence="2">
    <location>
        <begin position="23"/>
        <end position="447"/>
    </location>
</feature>
<evidence type="ECO:0000256" key="1">
    <source>
        <dbReference type="SAM" id="MobiDB-lite"/>
    </source>
</evidence>
<feature type="compositionally biased region" description="Polar residues" evidence="1">
    <location>
        <begin position="29"/>
        <end position="39"/>
    </location>
</feature>
<dbReference type="InterPro" id="IPR015943">
    <property type="entry name" value="WD40/YVTN_repeat-like_dom_sf"/>
</dbReference>
<dbReference type="EMBL" id="CP071182">
    <property type="protein sequence ID" value="QSO47368.1"/>
    <property type="molecule type" value="Genomic_DNA"/>
</dbReference>
<evidence type="ECO:0000256" key="2">
    <source>
        <dbReference type="SAM" id="SignalP"/>
    </source>
</evidence>
<sequence length="447" mass="48631">MNKIITMVSGMTVFALIGVVGCGTFPPSGSTNATTQSSNARDKSNPSVGNTVSSSSSKQSSYTNTLGNTTSTHKSDNEKVTAPVQLTKIQMSNKLDGWGEFDDGNNIRILSTKDDGDKWNVVTTIPNTATLRFGHNGLAWYATETGGHSPTVRVHFTKDWGKHWAVSNELQLPSNHADRLQLLFAPGQQNGWLAVIAGGMNSSRTLELWKSTDGGAQWSLISKDNPSDMLLGFQDSVHGWAEWSHAGSPFASEFESPKSSKNSSEVEPPAALYRTTNGGESWKPQFLPVPRRLIVHNGLASLSNMTWFGRDGLMEVSFGSDKLPYQKWGLYSTTDGGVHWSLHLVNGVSNNYGHETQQVTFDLATPNNLWETVTKLSQSSSHAAYKANSTTLYHSLGAGQKWTAVGKTPVPFEIVQFVSPSIGFGLTSKNRTLYRTLDGGQSWTIVH</sequence>